<dbReference type="Pfam" id="PF04153">
    <property type="entry name" value="NOT2_3_5_C"/>
    <property type="match status" value="1"/>
</dbReference>
<evidence type="ECO:0000256" key="3">
    <source>
        <dbReference type="ARBA" id="ARBA00023163"/>
    </source>
</evidence>
<feature type="region of interest" description="Disordered" evidence="4">
    <location>
        <begin position="226"/>
        <end position="285"/>
    </location>
</feature>
<dbReference type="InterPro" id="IPR038635">
    <property type="entry name" value="CCR4-NOT_su2/3/5_C_sf"/>
</dbReference>
<feature type="compositionally biased region" description="Low complexity" evidence="4">
    <location>
        <begin position="226"/>
        <end position="240"/>
    </location>
</feature>
<feature type="compositionally biased region" description="Polar residues" evidence="4">
    <location>
        <begin position="355"/>
        <end position="367"/>
    </location>
</feature>
<dbReference type="GO" id="GO:0030015">
    <property type="term" value="C:CCR4-NOT core complex"/>
    <property type="evidence" value="ECO:0007669"/>
    <property type="project" value="InterPro"/>
</dbReference>
<keyword evidence="5" id="KW-0732">Signal</keyword>
<comment type="similarity">
    <text evidence="1">Belongs to the CNOT2/3/5 family.</text>
</comment>
<evidence type="ECO:0000256" key="1">
    <source>
        <dbReference type="ARBA" id="ARBA00007682"/>
    </source>
</evidence>
<proteinExistence type="inferred from homology"/>
<evidence type="ECO:0000313" key="7">
    <source>
        <dbReference type="EMBL" id="KAJ8458691.1"/>
    </source>
</evidence>
<feature type="domain" description="NOT2/NOT3/NOT5 C-terminal" evidence="6">
    <location>
        <begin position="482"/>
        <end position="604"/>
    </location>
</feature>
<evidence type="ECO:0000256" key="4">
    <source>
        <dbReference type="SAM" id="MobiDB-lite"/>
    </source>
</evidence>
<sequence length="619" mass="65991">MLCMHVLLFLVTKNWSFCFQTTLNGSASNIPDSTGRPYTTSFSAQSATNPGFHHSGGLQGLHNIHGSFNLPNMPGSLASRNAAMGGVPSGSVQQPGGSIPSGRFASNNLLVALSQMSHGSGVTNRGGINVVGNHAFSSSMNGVGGSITGPRLTNSMGNIVGAGNMGRSINSGGLSIPGLASRVNLASNSGSGSLNLQGPNRLISGMLQQAPQMIGVLGNSYAASGGSLSQGQGGSNPLSSMGMLNDVNAADSSPFDMNDFPQLSTRPSSAGGPQGQLGTTRKQGVGVSSIVQQNQEFSIQNEDFPALPGLKGGSSDFSVDLHQKEQLHESISSMQSPHLPMARSVGFSLGGSYPPNRQQQHATSASSGGLPFTPGSNQDLRLNDSDFFPSSHVTYHSQIQNSGTPGIGLRPLSSPTPASGMGAYEQLIQQYQPPQSQSHFRLQMSDGLLSVIRMNDPDLTSLALGIDLTTLGLNLNSSDNLHKTFGSPWSDDPAKGEPEYCIPSCYYAKPPPLLHQGYFSKFQVSTLFYIFYSMPKDEAQLYAASELYARGWFYHREHQLWFTRVPNVEPLVKTHAYERGTYICFDPNTWGTILKENFVLLYEAVEKKPMFPSDRPQLA</sequence>
<dbReference type="Gene3D" id="2.30.30.1020">
    <property type="entry name" value="CCR4-NOT complex subunit 2/3/5, C-terminal domain"/>
    <property type="match status" value="1"/>
</dbReference>
<evidence type="ECO:0000259" key="6">
    <source>
        <dbReference type="Pfam" id="PF04153"/>
    </source>
</evidence>
<dbReference type="AlphaFoldDB" id="A0AAV8P1E6"/>
<comment type="caution">
    <text evidence="7">The sequence shown here is derived from an EMBL/GenBank/DDBJ whole genome shotgun (WGS) entry which is preliminary data.</text>
</comment>
<dbReference type="EMBL" id="JAQQAF010000009">
    <property type="protein sequence ID" value="KAJ8458691.1"/>
    <property type="molecule type" value="Genomic_DNA"/>
</dbReference>
<dbReference type="PANTHER" id="PTHR23326">
    <property type="entry name" value="CCR4 NOT-RELATED"/>
    <property type="match status" value="1"/>
</dbReference>
<gene>
    <name evidence="7" type="ORF">OPV22_031617</name>
</gene>
<feature type="chain" id="PRO_5043406686" description="NOT2/NOT3/NOT5 C-terminal domain-containing protein" evidence="5">
    <location>
        <begin position="17"/>
        <end position="619"/>
    </location>
</feature>
<keyword evidence="3" id="KW-0804">Transcription</keyword>
<keyword evidence="2" id="KW-0805">Transcription regulation</keyword>
<feature type="region of interest" description="Disordered" evidence="4">
    <location>
        <begin position="327"/>
        <end position="378"/>
    </location>
</feature>
<dbReference type="InterPro" id="IPR007282">
    <property type="entry name" value="NOT2/3/5_C"/>
</dbReference>
<dbReference type="GO" id="GO:0006355">
    <property type="term" value="P:regulation of DNA-templated transcription"/>
    <property type="evidence" value="ECO:0007669"/>
    <property type="project" value="InterPro"/>
</dbReference>
<protein>
    <recommendedName>
        <fullName evidence="6">NOT2/NOT3/NOT5 C-terminal domain-containing protein</fullName>
    </recommendedName>
</protein>
<dbReference type="InterPro" id="IPR040168">
    <property type="entry name" value="Not2/3/5"/>
</dbReference>
<evidence type="ECO:0000256" key="5">
    <source>
        <dbReference type="SAM" id="SignalP"/>
    </source>
</evidence>
<feature type="signal peptide" evidence="5">
    <location>
        <begin position="1"/>
        <end position="16"/>
    </location>
</feature>
<accession>A0AAV8P1E6</accession>
<keyword evidence="8" id="KW-1185">Reference proteome</keyword>
<organism evidence="7 8">
    <name type="scientific">Ensete ventricosum</name>
    <name type="common">Abyssinian banana</name>
    <name type="synonym">Musa ensete</name>
    <dbReference type="NCBI Taxonomy" id="4639"/>
    <lineage>
        <taxon>Eukaryota</taxon>
        <taxon>Viridiplantae</taxon>
        <taxon>Streptophyta</taxon>
        <taxon>Embryophyta</taxon>
        <taxon>Tracheophyta</taxon>
        <taxon>Spermatophyta</taxon>
        <taxon>Magnoliopsida</taxon>
        <taxon>Liliopsida</taxon>
        <taxon>Zingiberales</taxon>
        <taxon>Musaceae</taxon>
        <taxon>Ensete</taxon>
    </lineage>
</organism>
<evidence type="ECO:0000256" key="2">
    <source>
        <dbReference type="ARBA" id="ARBA00023015"/>
    </source>
</evidence>
<evidence type="ECO:0000313" key="8">
    <source>
        <dbReference type="Proteomes" id="UP001222027"/>
    </source>
</evidence>
<reference evidence="7 8" key="1">
    <citation type="submission" date="2022-12" db="EMBL/GenBank/DDBJ databases">
        <title>Chromosome-scale assembly of the Ensete ventricosum genome.</title>
        <authorList>
            <person name="Dussert Y."/>
            <person name="Stocks J."/>
            <person name="Wendawek A."/>
            <person name="Woldeyes F."/>
            <person name="Nichols R.A."/>
            <person name="Borrell J.S."/>
        </authorList>
    </citation>
    <scope>NUCLEOTIDE SEQUENCE [LARGE SCALE GENOMIC DNA]</scope>
    <source>
        <strain evidence="8">cv. Maze</strain>
        <tissue evidence="7">Seeds</tissue>
    </source>
</reference>
<name>A0AAV8P1E6_ENSVE</name>
<dbReference type="Proteomes" id="UP001222027">
    <property type="component" value="Unassembled WGS sequence"/>
</dbReference>